<dbReference type="EMBL" id="JFYO01000005">
    <property type="protein sequence ID" value="EZP27595.1"/>
    <property type="molecule type" value="Genomic_DNA"/>
</dbReference>
<gene>
    <name evidence="2" type="ORF">BW34_01584</name>
</gene>
<sequence length="180" mass="19173">MSTRRLRSIALGAVGLVVAAPLLSGCSEAVLYQLSGAVYRDASGEITVGGELDVFDLVAGDCFDESDAVSPRATEDSVFVVQAIPCVDPHTYEVYHVFVLPNGDYPGEDEAAEAADQGCLPAFEDFVGQPWEDSTLEYSFYTPAESGWDGIDKDRMVQCFIGDEGVIVKGSAADDGRQSS</sequence>
<feature type="domain" description="Septum formation-related" evidence="1">
    <location>
        <begin position="77"/>
        <end position="150"/>
    </location>
</feature>
<dbReference type="PATRIC" id="fig|273677.3.peg.1566"/>
<accession>A0A031FVE4</accession>
<proteinExistence type="predicted"/>
<dbReference type="Pfam" id="PF13845">
    <property type="entry name" value="Septum_form"/>
    <property type="match status" value="1"/>
</dbReference>
<name>A0A031FVE4_9MICO</name>
<dbReference type="GeneID" id="91430514"/>
<keyword evidence="3" id="KW-1185">Reference proteome</keyword>
<dbReference type="Proteomes" id="UP000024001">
    <property type="component" value="Unassembled WGS sequence"/>
</dbReference>
<dbReference type="AlphaFoldDB" id="A0A031FVE4"/>
<dbReference type="RefSeq" id="WP_235186089.1">
    <property type="nucleotide sequence ID" value="NZ_CP031421.1"/>
</dbReference>
<evidence type="ECO:0000313" key="3">
    <source>
        <dbReference type="Proteomes" id="UP000024001"/>
    </source>
</evidence>
<dbReference type="KEGG" id="moo:BWL13_00095"/>
<dbReference type="PROSITE" id="PS51257">
    <property type="entry name" value="PROKAR_LIPOPROTEIN"/>
    <property type="match status" value="1"/>
</dbReference>
<protein>
    <recommendedName>
        <fullName evidence="1">Septum formation-related domain-containing protein</fullName>
    </recommendedName>
</protein>
<dbReference type="InterPro" id="IPR026004">
    <property type="entry name" value="Septum_form"/>
</dbReference>
<organism evidence="2 3">
    <name type="scientific">Microbacterium oleivorans</name>
    <dbReference type="NCBI Taxonomy" id="273677"/>
    <lineage>
        <taxon>Bacteria</taxon>
        <taxon>Bacillati</taxon>
        <taxon>Actinomycetota</taxon>
        <taxon>Actinomycetes</taxon>
        <taxon>Micrococcales</taxon>
        <taxon>Microbacteriaceae</taxon>
        <taxon>Microbacterium</taxon>
    </lineage>
</organism>
<evidence type="ECO:0000313" key="2">
    <source>
        <dbReference type="EMBL" id="EZP27595.1"/>
    </source>
</evidence>
<evidence type="ECO:0000259" key="1">
    <source>
        <dbReference type="Pfam" id="PF13845"/>
    </source>
</evidence>
<reference evidence="2 3" key="1">
    <citation type="submission" date="2014-03" db="EMBL/GenBank/DDBJ databases">
        <title>Draft Genome Sequences of 13 Willow Endophytes.</title>
        <authorList>
            <person name="Gan H.Y."/>
            <person name="Gan H.M."/>
            <person name="Savka M.A."/>
            <person name="Hudson A.O."/>
        </authorList>
    </citation>
    <scope>NUCLEOTIDE SEQUENCE [LARGE SCALE GENOMIC DNA]</scope>
    <source>
        <strain evidence="2 3">RIT293</strain>
    </source>
</reference>
<comment type="caution">
    <text evidence="2">The sequence shown here is derived from an EMBL/GenBank/DDBJ whole genome shotgun (WGS) entry which is preliminary data.</text>
</comment>